<gene>
    <name evidence="1" type="ORF">FD09_GL002935</name>
</gene>
<name>A0A0R1MBC6_9LACO</name>
<proteinExistence type="predicted"/>
<keyword evidence="2" id="KW-1185">Reference proteome</keyword>
<dbReference type="EMBL" id="AZEC01000076">
    <property type="protein sequence ID" value="KRL05318.1"/>
    <property type="molecule type" value="Genomic_DNA"/>
</dbReference>
<dbReference type="AlphaFoldDB" id="A0A0R1MBC6"/>
<comment type="caution">
    <text evidence="1">The sequence shown here is derived from an EMBL/GenBank/DDBJ whole genome shotgun (WGS) entry which is preliminary data.</text>
</comment>
<organism evidence="1 2">
    <name type="scientific">Schleiferilactobacillus perolens DSM 12744</name>
    <dbReference type="NCBI Taxonomy" id="1423792"/>
    <lineage>
        <taxon>Bacteria</taxon>
        <taxon>Bacillati</taxon>
        <taxon>Bacillota</taxon>
        <taxon>Bacilli</taxon>
        <taxon>Lactobacillales</taxon>
        <taxon>Lactobacillaceae</taxon>
        <taxon>Schleiferilactobacillus</taxon>
    </lineage>
</organism>
<reference evidence="1 2" key="1">
    <citation type="journal article" date="2015" name="Genome Announc.">
        <title>Expanding the biotechnology potential of lactobacilli through comparative genomics of 213 strains and associated genera.</title>
        <authorList>
            <person name="Sun Z."/>
            <person name="Harris H.M."/>
            <person name="McCann A."/>
            <person name="Guo C."/>
            <person name="Argimon S."/>
            <person name="Zhang W."/>
            <person name="Yang X."/>
            <person name="Jeffery I.B."/>
            <person name="Cooney J.C."/>
            <person name="Kagawa T.F."/>
            <person name="Liu W."/>
            <person name="Song Y."/>
            <person name="Salvetti E."/>
            <person name="Wrobel A."/>
            <person name="Rasinkangas P."/>
            <person name="Parkhill J."/>
            <person name="Rea M.C."/>
            <person name="O'Sullivan O."/>
            <person name="Ritari J."/>
            <person name="Douillard F.P."/>
            <person name="Paul Ross R."/>
            <person name="Yang R."/>
            <person name="Briner A.E."/>
            <person name="Felis G.E."/>
            <person name="de Vos W.M."/>
            <person name="Barrangou R."/>
            <person name="Klaenhammer T.R."/>
            <person name="Caufield P.W."/>
            <person name="Cui Y."/>
            <person name="Zhang H."/>
            <person name="O'Toole P.W."/>
        </authorList>
    </citation>
    <scope>NUCLEOTIDE SEQUENCE [LARGE SCALE GENOMIC DNA]</scope>
    <source>
        <strain evidence="1 2">DSM 12744</strain>
    </source>
</reference>
<dbReference type="Proteomes" id="UP000051330">
    <property type="component" value="Unassembled WGS sequence"/>
</dbReference>
<sequence>MVKVNKGVIAGDWTGQVVQVVVDNAYTQAVAKPKQAGIQHLPKGSRWKVAGVSKDGNYVSIGGYIDASKVNIEL</sequence>
<protein>
    <submittedName>
        <fullName evidence="1">Uncharacterized protein</fullName>
    </submittedName>
</protein>
<evidence type="ECO:0000313" key="1">
    <source>
        <dbReference type="EMBL" id="KRL05318.1"/>
    </source>
</evidence>
<evidence type="ECO:0000313" key="2">
    <source>
        <dbReference type="Proteomes" id="UP000051330"/>
    </source>
</evidence>
<accession>A0A0R1MBC6</accession>
<dbReference type="PATRIC" id="fig|1423792.3.peg.3015"/>